<protein>
    <submittedName>
        <fullName evidence="2">RCG22183</fullName>
    </submittedName>
</protein>
<feature type="region of interest" description="Disordered" evidence="1">
    <location>
        <begin position="1"/>
        <end position="20"/>
    </location>
</feature>
<gene>
    <name evidence="2" type="ORF">rCG_22183</name>
</gene>
<dbReference type="EMBL" id="CH473965">
    <property type="protein sequence ID" value="EDL99116.1"/>
    <property type="molecule type" value="Genomic_DNA"/>
</dbReference>
<evidence type="ECO:0000256" key="1">
    <source>
        <dbReference type="SAM" id="MobiDB-lite"/>
    </source>
</evidence>
<name>A6INU4_RAT</name>
<dbReference type="Proteomes" id="UP000234681">
    <property type="component" value="Chromosome 9"/>
</dbReference>
<sequence length="20" mass="2248">MMGAHGGRPRSPHCQLRNNK</sequence>
<accession>A6INU4</accession>
<proteinExistence type="predicted"/>
<dbReference type="AlphaFoldDB" id="A6INU4"/>
<evidence type="ECO:0000313" key="3">
    <source>
        <dbReference type="Proteomes" id="UP000234681"/>
    </source>
</evidence>
<organism evidence="2 3">
    <name type="scientific">Rattus norvegicus</name>
    <name type="common">Rat</name>
    <dbReference type="NCBI Taxonomy" id="10116"/>
    <lineage>
        <taxon>Eukaryota</taxon>
        <taxon>Metazoa</taxon>
        <taxon>Chordata</taxon>
        <taxon>Craniata</taxon>
        <taxon>Vertebrata</taxon>
        <taxon>Euteleostomi</taxon>
        <taxon>Mammalia</taxon>
        <taxon>Eutheria</taxon>
        <taxon>Euarchontoglires</taxon>
        <taxon>Glires</taxon>
        <taxon>Rodentia</taxon>
        <taxon>Myomorpha</taxon>
        <taxon>Muroidea</taxon>
        <taxon>Muridae</taxon>
        <taxon>Murinae</taxon>
        <taxon>Rattus</taxon>
    </lineage>
</organism>
<evidence type="ECO:0000313" key="2">
    <source>
        <dbReference type="EMBL" id="EDL99116.1"/>
    </source>
</evidence>
<reference evidence="2 3" key="1">
    <citation type="submission" date="2005-09" db="EMBL/GenBank/DDBJ databases">
        <authorList>
            <person name="Mural R.J."/>
            <person name="Li P.W."/>
            <person name="Adams M.D."/>
            <person name="Amanatides P.G."/>
            <person name="Baden-Tillson H."/>
            <person name="Barnstead M."/>
            <person name="Chin S.H."/>
            <person name="Dew I."/>
            <person name="Evans C.A."/>
            <person name="Ferriera S."/>
            <person name="Flanigan M."/>
            <person name="Fosler C."/>
            <person name="Glodek A."/>
            <person name="Gu Z."/>
            <person name="Holt R.A."/>
            <person name="Jennings D."/>
            <person name="Kraft C.L."/>
            <person name="Lu F."/>
            <person name="Nguyen T."/>
            <person name="Nusskern D.R."/>
            <person name="Pfannkoch C.M."/>
            <person name="Sitter C."/>
            <person name="Sutton G.G."/>
            <person name="Venter J.C."/>
            <person name="Wang Z."/>
            <person name="Woodage T."/>
            <person name="Zheng X.H."/>
            <person name="Zhong F."/>
        </authorList>
    </citation>
    <scope>NUCLEOTIDE SEQUENCE [LARGE SCALE GENOMIC DNA]</scope>
    <source>
        <strain>BN</strain>
        <strain evidence="3">Sprague-Dawley</strain>
    </source>
</reference>